<proteinExistence type="inferred from homology"/>
<dbReference type="KEGG" id="ten:LPB136_05325"/>
<evidence type="ECO:0000259" key="4">
    <source>
        <dbReference type="Pfam" id="PF24850"/>
    </source>
</evidence>
<dbReference type="NCBIfam" id="TIGR03998">
    <property type="entry name" value="thiol_BshC"/>
    <property type="match status" value="1"/>
</dbReference>
<name>A0A1L3JI76_9FLAO</name>
<feature type="coiled-coil region" evidence="2">
    <location>
        <begin position="451"/>
        <end position="489"/>
    </location>
</feature>
<gene>
    <name evidence="2" type="primary">bshC</name>
    <name evidence="5" type="ORF">LPB136_05325</name>
</gene>
<evidence type="ECO:0000259" key="3">
    <source>
        <dbReference type="Pfam" id="PF10079"/>
    </source>
</evidence>
<comment type="similarity">
    <text evidence="2">Belongs to the BshC family.</text>
</comment>
<keyword evidence="2" id="KW-0175">Coiled coil</keyword>
<evidence type="ECO:0000256" key="2">
    <source>
        <dbReference type="HAMAP-Rule" id="MF_01867"/>
    </source>
</evidence>
<reference evidence="5 6" key="1">
    <citation type="submission" date="2016-11" db="EMBL/GenBank/DDBJ databases">
        <title>Tenacibaculum sp. LPB0136, isolated from marine environment.</title>
        <authorList>
            <person name="Kim E."/>
            <person name="Yi H."/>
        </authorList>
    </citation>
    <scope>NUCLEOTIDE SEQUENCE [LARGE SCALE GENOMIC DNA]</scope>
    <source>
        <strain evidence="5 6">LPB0136</strain>
    </source>
</reference>
<dbReference type="InterPro" id="IPR055398">
    <property type="entry name" value="Rossmann-like_BshC"/>
</dbReference>
<keyword evidence="6" id="KW-1185">Reference proteome</keyword>
<evidence type="ECO:0000313" key="6">
    <source>
        <dbReference type="Proteomes" id="UP000181898"/>
    </source>
</evidence>
<evidence type="ECO:0000256" key="1">
    <source>
        <dbReference type="ARBA" id="ARBA00022598"/>
    </source>
</evidence>
<dbReference type="STRING" id="1850252.LPB136_05325"/>
<dbReference type="GO" id="GO:0016874">
    <property type="term" value="F:ligase activity"/>
    <property type="evidence" value="ECO:0007669"/>
    <property type="project" value="UniProtKB-UniRule"/>
</dbReference>
<feature type="domain" description="Bacillithiol biosynthesis BshC C-terminal coiled-coil" evidence="4">
    <location>
        <begin position="379"/>
        <end position="534"/>
    </location>
</feature>
<dbReference type="InterPro" id="IPR055399">
    <property type="entry name" value="CC_BshC"/>
</dbReference>
<keyword evidence="1 2" id="KW-0436">Ligase</keyword>
<dbReference type="OrthoDB" id="9765151at2"/>
<dbReference type="InterPro" id="IPR011199">
    <property type="entry name" value="Bacillithiol_biosynth_BshC"/>
</dbReference>
<sequence>MTETDCIEHIPFKNTGYFTKTMEDYLAKDAKILPFYNNFPNLEGFKLQIEEKKLSFKAESRTILVESLKKQYKSSSISELTKANIELLANDNTFTITTGHQLNLFTGPLYFLYKILSVINLCEELSVKFPKENFVPIYWMATEDHDFEEINFFNFKDVKFRWNTNQNGAVGRFSTEGLEEVLAVFSAKLGDSKRANELKELFSEGYIKHNNLAEATQYIANELFGKYGIVIIDADTADLKRSFIPFVKDELLNHTSYNEVSKTNLEFEKNYKVQVNPREINLFYLANNQRERIIFENGVYQINNTEITFSEAEILSELEKYPERFSPNVLMRPLYQEVILPNLSYVGGGGEIAYWLQLKSYFKKVEVPFPILLLRNSVQVVSEKRSKKLEKLNISLEEIFLKQNDLLTKKVNENSEVSVDFEQQKEFLKQQFSELKVIAEKTDVSFLGAVNAQEKKQIKGLENLEKRLLRAEKRKQHDLVQRITDLQNQLFPNQSLEERQRNFSEYYLEYGDDFIQQLKDNLKPLQLEFTVLKM</sequence>
<feature type="domain" description="Bacillithiol biosynthesis BshC N-terminal Rossmann-like" evidence="3">
    <location>
        <begin position="7"/>
        <end position="376"/>
    </location>
</feature>
<protein>
    <recommendedName>
        <fullName evidence="2">Putative cysteine ligase BshC</fullName>
        <ecNumber evidence="2">6.-.-.-</ecNumber>
    </recommendedName>
</protein>
<organism evidence="5 6">
    <name type="scientific">Tenacibaculum todarodis</name>
    <dbReference type="NCBI Taxonomy" id="1850252"/>
    <lineage>
        <taxon>Bacteria</taxon>
        <taxon>Pseudomonadati</taxon>
        <taxon>Bacteroidota</taxon>
        <taxon>Flavobacteriia</taxon>
        <taxon>Flavobacteriales</taxon>
        <taxon>Flavobacteriaceae</taxon>
        <taxon>Tenacibaculum</taxon>
    </lineage>
</organism>
<dbReference type="HAMAP" id="MF_01867">
    <property type="entry name" value="BshC"/>
    <property type="match status" value="1"/>
</dbReference>
<dbReference type="Pfam" id="PF10079">
    <property type="entry name" value="Rossmann-like_BshC"/>
    <property type="match status" value="1"/>
</dbReference>
<dbReference type="PIRSF" id="PIRSF012535">
    <property type="entry name" value="UCP012535"/>
    <property type="match status" value="1"/>
</dbReference>
<dbReference type="RefSeq" id="WP_072555142.1">
    <property type="nucleotide sequence ID" value="NZ_CP018155.1"/>
</dbReference>
<dbReference type="EMBL" id="CP018155">
    <property type="protein sequence ID" value="APG64817.1"/>
    <property type="molecule type" value="Genomic_DNA"/>
</dbReference>
<dbReference type="AlphaFoldDB" id="A0A1L3JI76"/>
<accession>A0A1L3JI76</accession>
<evidence type="ECO:0000313" key="5">
    <source>
        <dbReference type="EMBL" id="APG64817.1"/>
    </source>
</evidence>
<dbReference type="Pfam" id="PF24850">
    <property type="entry name" value="CC_BshC"/>
    <property type="match status" value="1"/>
</dbReference>
<dbReference type="EC" id="6.-.-.-" evidence="2"/>
<dbReference type="Proteomes" id="UP000181898">
    <property type="component" value="Chromosome"/>
</dbReference>